<dbReference type="EMBL" id="MU003505">
    <property type="protein sequence ID" value="KAF2471244.1"/>
    <property type="molecule type" value="Genomic_DNA"/>
</dbReference>
<accession>A0ACB6QW20</accession>
<evidence type="ECO:0000313" key="2">
    <source>
        <dbReference type="Proteomes" id="UP000799755"/>
    </source>
</evidence>
<gene>
    <name evidence="1" type="ORF">BDR25DRAFT_303314</name>
</gene>
<name>A0ACB6QW20_9PLEO</name>
<keyword evidence="2" id="KW-1185">Reference proteome</keyword>
<organism evidence="1 2">
    <name type="scientific">Lindgomyces ingoldianus</name>
    <dbReference type="NCBI Taxonomy" id="673940"/>
    <lineage>
        <taxon>Eukaryota</taxon>
        <taxon>Fungi</taxon>
        <taxon>Dikarya</taxon>
        <taxon>Ascomycota</taxon>
        <taxon>Pezizomycotina</taxon>
        <taxon>Dothideomycetes</taxon>
        <taxon>Pleosporomycetidae</taxon>
        <taxon>Pleosporales</taxon>
        <taxon>Lindgomycetaceae</taxon>
        <taxon>Lindgomyces</taxon>
    </lineage>
</organism>
<comment type="caution">
    <text evidence="1">The sequence shown here is derived from an EMBL/GenBank/DDBJ whole genome shotgun (WGS) entry which is preliminary data.</text>
</comment>
<proteinExistence type="predicted"/>
<sequence>MESHLERAKRLAHALLKHYYPSCQGFSVEPTSLDDMARHGWTIEEKQVEYLVARGNKKKKKKLHTVKAEPTYHTIPKDHIAGFVVKKQYVVDQGYGTEANVNIPHTYLAIMVDDLTKMGRWQSMRQADVHRGDILTYSLGVQAKVQRGPGILIVGNYIEFYQYNNAGPRSLFMSPYAKEHWSLPMDESNIILVNQMFEAVAMTDIAYQDGMVGEGVRKEPSTLL</sequence>
<protein>
    <submittedName>
        <fullName evidence="1">Uncharacterized protein</fullName>
    </submittedName>
</protein>
<evidence type="ECO:0000313" key="1">
    <source>
        <dbReference type="EMBL" id="KAF2471244.1"/>
    </source>
</evidence>
<dbReference type="Proteomes" id="UP000799755">
    <property type="component" value="Unassembled WGS sequence"/>
</dbReference>
<reference evidence="1" key="1">
    <citation type="journal article" date="2020" name="Stud. Mycol.">
        <title>101 Dothideomycetes genomes: a test case for predicting lifestyles and emergence of pathogens.</title>
        <authorList>
            <person name="Haridas S."/>
            <person name="Albert R."/>
            <person name="Binder M."/>
            <person name="Bloem J."/>
            <person name="Labutti K."/>
            <person name="Salamov A."/>
            <person name="Andreopoulos B."/>
            <person name="Baker S."/>
            <person name="Barry K."/>
            <person name="Bills G."/>
            <person name="Bluhm B."/>
            <person name="Cannon C."/>
            <person name="Castanera R."/>
            <person name="Culley D."/>
            <person name="Daum C."/>
            <person name="Ezra D."/>
            <person name="Gonzalez J."/>
            <person name="Henrissat B."/>
            <person name="Kuo A."/>
            <person name="Liang C."/>
            <person name="Lipzen A."/>
            <person name="Lutzoni F."/>
            <person name="Magnuson J."/>
            <person name="Mondo S."/>
            <person name="Nolan M."/>
            <person name="Ohm R."/>
            <person name="Pangilinan J."/>
            <person name="Park H.-J."/>
            <person name="Ramirez L."/>
            <person name="Alfaro M."/>
            <person name="Sun H."/>
            <person name="Tritt A."/>
            <person name="Yoshinaga Y."/>
            <person name="Zwiers L.-H."/>
            <person name="Turgeon B."/>
            <person name="Goodwin S."/>
            <person name="Spatafora J."/>
            <person name="Crous P."/>
            <person name="Grigoriev I."/>
        </authorList>
    </citation>
    <scope>NUCLEOTIDE SEQUENCE</scope>
    <source>
        <strain evidence="1">ATCC 200398</strain>
    </source>
</reference>